<organism evidence="3 4">
    <name type="scientific">Anaeroselena agilis</name>
    <dbReference type="NCBI Taxonomy" id="3063788"/>
    <lineage>
        <taxon>Bacteria</taxon>
        <taxon>Bacillati</taxon>
        <taxon>Bacillota</taxon>
        <taxon>Negativicutes</taxon>
        <taxon>Acetonemataceae</taxon>
        <taxon>Anaeroselena</taxon>
    </lineage>
</organism>
<dbReference type="GO" id="GO:0016746">
    <property type="term" value="F:acyltransferase activity"/>
    <property type="evidence" value="ECO:0007669"/>
    <property type="project" value="UniProtKB-KW"/>
</dbReference>
<proteinExistence type="predicted"/>
<comment type="caution">
    <text evidence="3">The sequence shown here is derived from an EMBL/GenBank/DDBJ whole genome shotgun (WGS) entry which is preliminary data.</text>
</comment>
<feature type="transmembrane region" description="Helical" evidence="1">
    <location>
        <begin position="306"/>
        <end position="325"/>
    </location>
</feature>
<keyword evidence="4" id="KW-1185">Reference proteome</keyword>
<keyword evidence="1" id="KW-1133">Transmembrane helix</keyword>
<feature type="transmembrane region" description="Helical" evidence="1">
    <location>
        <begin position="272"/>
        <end position="294"/>
    </location>
</feature>
<dbReference type="EMBL" id="JAUOZS010000001">
    <property type="protein sequence ID" value="MDT8903049.1"/>
    <property type="molecule type" value="Genomic_DNA"/>
</dbReference>
<reference evidence="3 4" key="1">
    <citation type="submission" date="2023-07" db="EMBL/GenBank/DDBJ databases">
        <title>The novel representative of Negativicutes class, Anaeroselena agilis gen. nov. sp. nov.</title>
        <authorList>
            <person name="Prokofeva M.I."/>
            <person name="Elcheninov A.G."/>
            <person name="Klyukina A."/>
            <person name="Kublanov I.V."/>
            <person name="Frolov E.N."/>
            <person name="Podosokorskaya O.A."/>
        </authorList>
    </citation>
    <scope>NUCLEOTIDE SEQUENCE [LARGE SCALE GENOMIC DNA]</scope>
    <source>
        <strain evidence="3 4">4137-cl</strain>
    </source>
</reference>
<keyword evidence="3" id="KW-0808">Transferase</keyword>
<dbReference type="Pfam" id="PF01757">
    <property type="entry name" value="Acyl_transf_3"/>
    <property type="match status" value="1"/>
</dbReference>
<feature type="transmembrane region" description="Helical" evidence="1">
    <location>
        <begin position="51"/>
        <end position="74"/>
    </location>
</feature>
<gene>
    <name evidence="3" type="ORF">Q4T40_17580</name>
</gene>
<protein>
    <submittedName>
        <fullName evidence="3">Acyltransferase family protein</fullName>
    </submittedName>
</protein>
<feature type="transmembrane region" description="Helical" evidence="1">
    <location>
        <begin position="139"/>
        <end position="159"/>
    </location>
</feature>
<evidence type="ECO:0000313" key="4">
    <source>
        <dbReference type="Proteomes" id="UP001254848"/>
    </source>
</evidence>
<feature type="transmembrane region" description="Helical" evidence="1">
    <location>
        <begin position="100"/>
        <end position="119"/>
    </location>
</feature>
<evidence type="ECO:0000313" key="3">
    <source>
        <dbReference type="EMBL" id="MDT8903049.1"/>
    </source>
</evidence>
<keyword evidence="1" id="KW-0812">Transmembrane</keyword>
<dbReference type="InterPro" id="IPR050623">
    <property type="entry name" value="Glucan_succinyl_AcylTrfase"/>
</dbReference>
<feature type="transmembrane region" description="Helical" evidence="1">
    <location>
        <begin position="204"/>
        <end position="222"/>
    </location>
</feature>
<dbReference type="PANTHER" id="PTHR36927:SF1">
    <property type="entry name" value="MDO-LIKE PROTEIN"/>
    <property type="match status" value="1"/>
</dbReference>
<evidence type="ECO:0000259" key="2">
    <source>
        <dbReference type="Pfam" id="PF01757"/>
    </source>
</evidence>
<feature type="transmembrane region" description="Helical" evidence="1">
    <location>
        <begin position="20"/>
        <end position="39"/>
    </location>
</feature>
<feature type="transmembrane region" description="Helical" evidence="1">
    <location>
        <begin position="171"/>
        <end position="192"/>
    </location>
</feature>
<feature type="transmembrane region" description="Helical" evidence="1">
    <location>
        <begin position="242"/>
        <end position="260"/>
    </location>
</feature>
<evidence type="ECO:0000256" key="1">
    <source>
        <dbReference type="SAM" id="Phobius"/>
    </source>
</evidence>
<keyword evidence="3" id="KW-0012">Acyltransferase</keyword>
<feature type="domain" description="Acyltransferase 3" evidence="2">
    <location>
        <begin position="10"/>
        <end position="321"/>
    </location>
</feature>
<sequence length="338" mass="38370">MWNDIRKSGFFDLFILATDVFIMPVMFLIAGYFALPALLTKGTGGFWRDKLWRIVLPWVFGVLVIAPAVAYSAVFSRTSAPPGYVSFWINDFFGRYYQQAHYWFLGILALFFALLIVAYRLTPAYFARRPAVNNPPVRFFPLFALLSAAPFFFANLFFWSDAWVNCKYLFMIQPVRIGLYFCYFGLGVYAWKNAWFDGDGYRPSLLYWGPAAALMLVVFLAYRVAFTLTADIPVMFKAGHALVYANFCLSAAMALIALFARAAGSDASLWRGLAANSYAIYYVHQCIVIPLAYMVRKLPVNIWLKYFSVAACAVVLCYFVAKYCINPFFITGKRTAGL</sequence>
<dbReference type="RefSeq" id="WP_413781511.1">
    <property type="nucleotide sequence ID" value="NZ_JAUOZS010000001.1"/>
</dbReference>
<name>A0ABU3P1Z6_9FIRM</name>
<accession>A0ABU3P1Z6</accession>
<dbReference type="Proteomes" id="UP001254848">
    <property type="component" value="Unassembled WGS sequence"/>
</dbReference>
<keyword evidence="1" id="KW-0472">Membrane</keyword>
<dbReference type="PANTHER" id="PTHR36927">
    <property type="entry name" value="BLR4337 PROTEIN"/>
    <property type="match status" value="1"/>
</dbReference>
<dbReference type="InterPro" id="IPR002656">
    <property type="entry name" value="Acyl_transf_3_dom"/>
</dbReference>